<keyword evidence="3 5" id="KW-0378">Hydrolase</keyword>
<dbReference type="InterPro" id="IPR036457">
    <property type="entry name" value="PPM-type-like_dom_sf"/>
</dbReference>
<dbReference type="InterPro" id="IPR015655">
    <property type="entry name" value="PP2C"/>
</dbReference>
<feature type="domain" description="PPM-type phosphatase" evidence="6">
    <location>
        <begin position="1"/>
        <end position="266"/>
    </location>
</feature>
<dbReference type="SUPFAM" id="SSF81606">
    <property type="entry name" value="PP2C-like"/>
    <property type="match status" value="1"/>
</dbReference>
<reference evidence="7" key="1">
    <citation type="submission" date="2023-08" db="EMBL/GenBank/DDBJ databases">
        <authorList>
            <person name="Chen Y."/>
            <person name="Shah S."/>
            <person name="Dougan E. K."/>
            <person name="Thang M."/>
            <person name="Chan C."/>
        </authorList>
    </citation>
    <scope>NUCLEOTIDE SEQUENCE</scope>
</reference>
<proteinExistence type="inferred from homology"/>
<dbReference type="Pfam" id="PF00481">
    <property type="entry name" value="PP2C"/>
    <property type="match status" value="1"/>
</dbReference>
<gene>
    <name evidence="7" type="ORF">EVOR1521_LOCUS14349</name>
</gene>
<organism evidence="7 8">
    <name type="scientific">Effrenium voratum</name>
    <dbReference type="NCBI Taxonomy" id="2562239"/>
    <lineage>
        <taxon>Eukaryota</taxon>
        <taxon>Sar</taxon>
        <taxon>Alveolata</taxon>
        <taxon>Dinophyceae</taxon>
        <taxon>Suessiales</taxon>
        <taxon>Symbiodiniaceae</taxon>
        <taxon>Effrenium</taxon>
    </lineage>
</organism>
<keyword evidence="2" id="KW-0479">Metal-binding</keyword>
<evidence type="ECO:0000256" key="3">
    <source>
        <dbReference type="ARBA" id="ARBA00022801"/>
    </source>
</evidence>
<accession>A0AA36N1D6</accession>
<evidence type="ECO:0000256" key="5">
    <source>
        <dbReference type="RuleBase" id="RU003465"/>
    </source>
</evidence>
<evidence type="ECO:0000313" key="7">
    <source>
        <dbReference type="EMBL" id="CAJ1388497.1"/>
    </source>
</evidence>
<dbReference type="GO" id="GO:0016020">
    <property type="term" value="C:membrane"/>
    <property type="evidence" value="ECO:0007669"/>
    <property type="project" value="UniProtKB-SubCell"/>
</dbReference>
<dbReference type="Gene3D" id="3.60.40.10">
    <property type="entry name" value="PPM-type phosphatase domain"/>
    <property type="match status" value="1"/>
</dbReference>
<keyword evidence="8" id="KW-1185">Reference proteome</keyword>
<feature type="non-terminal residue" evidence="7">
    <location>
        <position position="267"/>
    </location>
</feature>
<comment type="subcellular location">
    <subcellularLocation>
        <location evidence="1">Membrane</location>
        <topology evidence="1">Peripheral membrane protein</topology>
    </subcellularLocation>
</comment>
<evidence type="ECO:0000313" key="8">
    <source>
        <dbReference type="Proteomes" id="UP001178507"/>
    </source>
</evidence>
<keyword evidence="4 5" id="KW-0904">Protein phosphatase</keyword>
<dbReference type="InterPro" id="IPR001932">
    <property type="entry name" value="PPM-type_phosphatase-like_dom"/>
</dbReference>
<dbReference type="InterPro" id="IPR000222">
    <property type="entry name" value="PP2C_BS"/>
</dbReference>
<evidence type="ECO:0000259" key="6">
    <source>
        <dbReference type="PROSITE" id="PS51746"/>
    </source>
</evidence>
<sequence length="267" mass="28416">DSAMAVLPAGCAGTENGEPIFLFGVFDGHGRLGHEASGIAATRMPGHLSNSSTHPTENPKKALEGAFRNTDDDIFAKMGSDVEYSGSTGVVAMMETGKRLLTLANVGDSRAVLGRLEGSKWSAVALTTDLKPELPEEKERIELSGGFVCQFRDEVGVEAGPFRVWDGPQCEKPGLAVSRSLGDGAARALGVIASPVVTNHQLQAQDRFIIIATDGLWDSLSNDEAVRIVAKFQNMPAIALKALTEAVRRAEGDELVDDTTILLIRFP</sequence>
<comment type="caution">
    <text evidence="7">The sequence shown here is derived from an EMBL/GenBank/DDBJ whole genome shotgun (WGS) entry which is preliminary data.</text>
</comment>
<dbReference type="PROSITE" id="PS51746">
    <property type="entry name" value="PPM_2"/>
    <property type="match status" value="1"/>
</dbReference>
<dbReference type="SMART" id="SM00332">
    <property type="entry name" value="PP2Cc"/>
    <property type="match status" value="1"/>
</dbReference>
<dbReference type="PANTHER" id="PTHR47992">
    <property type="entry name" value="PROTEIN PHOSPHATASE"/>
    <property type="match status" value="1"/>
</dbReference>
<evidence type="ECO:0000256" key="2">
    <source>
        <dbReference type="ARBA" id="ARBA00022723"/>
    </source>
</evidence>
<evidence type="ECO:0000256" key="1">
    <source>
        <dbReference type="ARBA" id="ARBA00004170"/>
    </source>
</evidence>
<dbReference type="EMBL" id="CAUJNA010001701">
    <property type="protein sequence ID" value="CAJ1388497.1"/>
    <property type="molecule type" value="Genomic_DNA"/>
</dbReference>
<comment type="similarity">
    <text evidence="5">Belongs to the PP2C family.</text>
</comment>
<evidence type="ECO:0000256" key="4">
    <source>
        <dbReference type="ARBA" id="ARBA00022912"/>
    </source>
</evidence>
<dbReference type="PROSITE" id="PS01032">
    <property type="entry name" value="PPM_1"/>
    <property type="match status" value="1"/>
</dbReference>
<dbReference type="Proteomes" id="UP001178507">
    <property type="component" value="Unassembled WGS sequence"/>
</dbReference>
<dbReference type="AlphaFoldDB" id="A0AA36N1D6"/>
<dbReference type="GO" id="GO:0046872">
    <property type="term" value="F:metal ion binding"/>
    <property type="evidence" value="ECO:0007669"/>
    <property type="project" value="UniProtKB-KW"/>
</dbReference>
<dbReference type="GO" id="GO:0004722">
    <property type="term" value="F:protein serine/threonine phosphatase activity"/>
    <property type="evidence" value="ECO:0007669"/>
    <property type="project" value="InterPro"/>
</dbReference>
<dbReference type="CDD" id="cd00143">
    <property type="entry name" value="PP2Cc"/>
    <property type="match status" value="1"/>
</dbReference>
<protein>
    <recommendedName>
        <fullName evidence="6">PPM-type phosphatase domain-containing protein</fullName>
    </recommendedName>
</protein>
<name>A0AA36N1D6_9DINO</name>